<dbReference type="PANTHER" id="PTHR37315">
    <property type="entry name" value="UPF0311 PROTEIN BLR7842"/>
    <property type="match status" value="1"/>
</dbReference>
<keyword evidence="3" id="KW-1185">Reference proteome</keyword>
<dbReference type="EMBL" id="ONZI01000001">
    <property type="protein sequence ID" value="SPJ32167.1"/>
    <property type="molecule type" value="Genomic_DNA"/>
</dbReference>
<name>A0A2R8CGY7_9GAMM</name>
<dbReference type="HAMAP" id="MF_00775">
    <property type="entry name" value="UPF0311"/>
    <property type="match status" value="1"/>
</dbReference>
<dbReference type="PANTHER" id="PTHR37315:SF1">
    <property type="entry name" value="UPF0311 PROTEIN BLR7842"/>
    <property type="match status" value="1"/>
</dbReference>
<evidence type="ECO:0000256" key="1">
    <source>
        <dbReference type="HAMAP-Rule" id="MF_00775"/>
    </source>
</evidence>
<dbReference type="AlphaFoldDB" id="A0A2R8CGY7"/>
<evidence type="ECO:0000313" key="2">
    <source>
        <dbReference type="EMBL" id="SPJ32167.1"/>
    </source>
</evidence>
<accession>A0A2R8CGY7</accession>
<dbReference type="OrthoDB" id="5294829at2"/>
<reference evidence="3" key="1">
    <citation type="submission" date="2018-03" db="EMBL/GenBank/DDBJ databases">
        <authorList>
            <person name="Navarro De La Torre S."/>
        </authorList>
    </citation>
    <scope>NUCLEOTIDE SEQUENCE [LARGE SCALE GENOMIC DNA]</scope>
    <source>
        <strain evidence="3">EAod3</strain>
    </source>
</reference>
<dbReference type="Proteomes" id="UP000244934">
    <property type="component" value="Unassembled WGS sequence"/>
</dbReference>
<comment type="similarity">
    <text evidence="1">Belongs to the UPF0311 family.</text>
</comment>
<protein>
    <recommendedName>
        <fullName evidence="1">UPF0311 protein KSP9073_00167</fullName>
    </recommendedName>
</protein>
<dbReference type="RefSeq" id="WP_108841068.1">
    <property type="nucleotide sequence ID" value="NZ_ONZI01000001.1"/>
</dbReference>
<proteinExistence type="inferred from homology"/>
<organism evidence="2 3">
    <name type="scientific">Kushneria phyllosphaerae</name>
    <dbReference type="NCBI Taxonomy" id="2100822"/>
    <lineage>
        <taxon>Bacteria</taxon>
        <taxon>Pseudomonadati</taxon>
        <taxon>Pseudomonadota</taxon>
        <taxon>Gammaproteobacteria</taxon>
        <taxon>Oceanospirillales</taxon>
        <taxon>Halomonadaceae</taxon>
        <taxon>Kushneria</taxon>
    </lineage>
</organism>
<evidence type="ECO:0000313" key="3">
    <source>
        <dbReference type="Proteomes" id="UP000244934"/>
    </source>
</evidence>
<gene>
    <name evidence="2" type="ORF">KSP9073_00167</name>
</gene>
<dbReference type="InterPro" id="IPR020915">
    <property type="entry name" value="UPF0311"/>
</dbReference>
<dbReference type="Pfam" id="PF11578">
    <property type="entry name" value="DUF3237"/>
    <property type="match status" value="1"/>
</dbReference>
<dbReference type="Gene3D" id="2.40.160.20">
    <property type="match status" value="1"/>
</dbReference>
<sequence length="162" mass="17542">MTSDNHGPSAPTLEFVTCIHVDVAAPLELGKDRLGRRRFIPITGGHFSGPGLNGRVLAGGGDWQTLRPDGVAELEARYFLQTDAGELIEVTNTGYRHAPKDVMARLVNGEVVPAEAYYFQTTPRLHTASDDLGWLNRTIFIGAAQRLPDDVIINLFAVTGAS</sequence>